<gene>
    <name evidence="1" type="ORF">SDJN03_09719</name>
</gene>
<keyword evidence="2" id="KW-1185">Reference proteome</keyword>
<proteinExistence type="predicted"/>
<reference evidence="1 2" key="1">
    <citation type="journal article" date="2021" name="Hortic Res">
        <title>The domestication of Cucurbita argyrosperma as revealed by the genome of its wild relative.</title>
        <authorList>
            <person name="Barrera-Redondo J."/>
            <person name="Sanchez-de la Vega G."/>
            <person name="Aguirre-Liguori J.A."/>
            <person name="Castellanos-Morales G."/>
            <person name="Gutierrez-Guerrero Y.T."/>
            <person name="Aguirre-Dugua X."/>
            <person name="Aguirre-Planter E."/>
            <person name="Tenaillon M.I."/>
            <person name="Lira-Saade R."/>
            <person name="Eguiarte L.E."/>
        </authorList>
    </citation>
    <scope>NUCLEOTIDE SEQUENCE [LARGE SCALE GENOMIC DNA]</scope>
    <source>
        <strain evidence="1">JBR-2021</strain>
    </source>
</reference>
<evidence type="ECO:0000313" key="1">
    <source>
        <dbReference type="EMBL" id="KAG6596539.1"/>
    </source>
</evidence>
<sequence length="94" mass="10423">MNTLVAEIFVVFLSGASLLFFLRTQLSSASHVHGLSAFYKAKRWKALKIPLGSRLTEALTDGIAPFANAVSLFACRMHQIWPTLTQSSVNEELR</sequence>
<name>A0AAV6NF87_9ROSI</name>
<dbReference type="EMBL" id="JAGKQH010000006">
    <property type="protein sequence ID" value="KAG6596539.1"/>
    <property type="molecule type" value="Genomic_DNA"/>
</dbReference>
<organism evidence="1 2">
    <name type="scientific">Cucurbita argyrosperma subsp. sororia</name>
    <dbReference type="NCBI Taxonomy" id="37648"/>
    <lineage>
        <taxon>Eukaryota</taxon>
        <taxon>Viridiplantae</taxon>
        <taxon>Streptophyta</taxon>
        <taxon>Embryophyta</taxon>
        <taxon>Tracheophyta</taxon>
        <taxon>Spermatophyta</taxon>
        <taxon>Magnoliopsida</taxon>
        <taxon>eudicotyledons</taxon>
        <taxon>Gunneridae</taxon>
        <taxon>Pentapetalae</taxon>
        <taxon>rosids</taxon>
        <taxon>fabids</taxon>
        <taxon>Cucurbitales</taxon>
        <taxon>Cucurbitaceae</taxon>
        <taxon>Cucurbiteae</taxon>
        <taxon>Cucurbita</taxon>
    </lineage>
</organism>
<accession>A0AAV6NF87</accession>
<dbReference type="Proteomes" id="UP000685013">
    <property type="component" value="Chromosome 6"/>
</dbReference>
<protein>
    <submittedName>
        <fullName evidence="1">Uncharacterized protein</fullName>
    </submittedName>
</protein>
<comment type="caution">
    <text evidence="1">The sequence shown here is derived from an EMBL/GenBank/DDBJ whole genome shotgun (WGS) entry which is preliminary data.</text>
</comment>
<feature type="non-terminal residue" evidence="1">
    <location>
        <position position="1"/>
    </location>
</feature>
<dbReference type="AlphaFoldDB" id="A0AAV6NF87"/>
<evidence type="ECO:0000313" key="2">
    <source>
        <dbReference type="Proteomes" id="UP000685013"/>
    </source>
</evidence>